<dbReference type="Proteomes" id="UP001519887">
    <property type="component" value="Unassembled WGS sequence"/>
</dbReference>
<dbReference type="SUPFAM" id="SSF55781">
    <property type="entry name" value="GAF domain-like"/>
    <property type="match status" value="1"/>
</dbReference>
<keyword evidence="3" id="KW-0804">Transcription</keyword>
<dbReference type="PANTHER" id="PTHR30136">
    <property type="entry name" value="HELIX-TURN-HELIX TRANSCRIPTIONAL REGULATOR, ICLR FAMILY"/>
    <property type="match status" value="1"/>
</dbReference>
<dbReference type="Gene3D" id="3.30.450.40">
    <property type="match status" value="1"/>
</dbReference>
<evidence type="ECO:0000313" key="6">
    <source>
        <dbReference type="EMBL" id="MBW7455974.1"/>
    </source>
</evidence>
<protein>
    <submittedName>
        <fullName evidence="6">IclR family transcriptional regulator</fullName>
    </submittedName>
</protein>
<feature type="domain" description="IclR-ED" evidence="5">
    <location>
        <begin position="67"/>
        <end position="250"/>
    </location>
</feature>
<evidence type="ECO:0000256" key="1">
    <source>
        <dbReference type="ARBA" id="ARBA00023015"/>
    </source>
</evidence>
<dbReference type="SUPFAM" id="SSF46785">
    <property type="entry name" value="Winged helix' DNA-binding domain"/>
    <property type="match status" value="1"/>
</dbReference>
<dbReference type="RefSeq" id="WP_210043845.1">
    <property type="nucleotide sequence ID" value="NZ_JBHLVU010000001.1"/>
</dbReference>
<keyword evidence="1" id="KW-0805">Transcription regulation</keyword>
<dbReference type="InterPro" id="IPR050707">
    <property type="entry name" value="HTH_MetabolicPath_Reg"/>
</dbReference>
<sequence>MPIIQALDRALKIIDLFDDQNKELKITEISELINLHKSTVHSLLKTLKLHDYIDQDEESGKYRLGMRLVEKGQLVLQGLDIRGTARPHLSRLSELTGQTAHLVVLDRAEGVYIDKVEGEKAVIRYSRIGRRVPLHSSAVGKVLAAFQPPGMLAKLMKGYSFNRHTPLTIVDEEAFMAEIAKVKEEGIGYDREENEPGVRCAAVPVFDHSGHAVASVSISTLVSHVDEAKLSEFVTLLLEEARQISVQLGYRSWASHV</sequence>
<feature type="domain" description="HTH iclR-type" evidence="4">
    <location>
        <begin position="4"/>
        <end position="66"/>
    </location>
</feature>
<dbReference type="PROSITE" id="PS51078">
    <property type="entry name" value="ICLR_ED"/>
    <property type="match status" value="1"/>
</dbReference>
<dbReference type="InterPro" id="IPR036390">
    <property type="entry name" value="WH_DNA-bd_sf"/>
</dbReference>
<dbReference type="InterPro" id="IPR029016">
    <property type="entry name" value="GAF-like_dom_sf"/>
</dbReference>
<accession>A0ABS7C4Z3</accession>
<evidence type="ECO:0000313" key="7">
    <source>
        <dbReference type="Proteomes" id="UP001519887"/>
    </source>
</evidence>
<dbReference type="PROSITE" id="PS51077">
    <property type="entry name" value="HTH_ICLR"/>
    <property type="match status" value="1"/>
</dbReference>
<evidence type="ECO:0000259" key="4">
    <source>
        <dbReference type="PROSITE" id="PS51077"/>
    </source>
</evidence>
<dbReference type="SMART" id="SM00346">
    <property type="entry name" value="HTH_ICLR"/>
    <property type="match status" value="1"/>
</dbReference>
<name>A0ABS7C4Z3_9BACL</name>
<evidence type="ECO:0000256" key="3">
    <source>
        <dbReference type="ARBA" id="ARBA00023163"/>
    </source>
</evidence>
<dbReference type="InterPro" id="IPR014757">
    <property type="entry name" value="Tscrpt_reg_IclR_C"/>
</dbReference>
<proteinExistence type="predicted"/>
<keyword evidence="2" id="KW-0238">DNA-binding</keyword>
<gene>
    <name evidence="6" type="ORF">K0U00_18250</name>
</gene>
<reference evidence="6 7" key="1">
    <citation type="submission" date="2021-07" db="EMBL/GenBank/DDBJ databases">
        <title>Paenibacillus radiodurans sp. nov., isolated from the southeastern edge of Tengger Desert.</title>
        <authorList>
            <person name="Zhang G."/>
        </authorList>
    </citation>
    <scope>NUCLEOTIDE SEQUENCE [LARGE SCALE GENOMIC DNA]</scope>
    <source>
        <strain evidence="6 7">CCM 7311</strain>
    </source>
</reference>
<dbReference type="InterPro" id="IPR036388">
    <property type="entry name" value="WH-like_DNA-bd_sf"/>
</dbReference>
<keyword evidence="7" id="KW-1185">Reference proteome</keyword>
<dbReference type="EMBL" id="JAHZIK010000469">
    <property type="protein sequence ID" value="MBW7455974.1"/>
    <property type="molecule type" value="Genomic_DNA"/>
</dbReference>
<dbReference type="Pfam" id="PF01614">
    <property type="entry name" value="IclR_C"/>
    <property type="match status" value="1"/>
</dbReference>
<dbReference type="Pfam" id="PF09339">
    <property type="entry name" value="HTH_IclR"/>
    <property type="match status" value="1"/>
</dbReference>
<dbReference type="PANTHER" id="PTHR30136:SF7">
    <property type="entry name" value="HTH-TYPE TRANSCRIPTIONAL REGULATOR KDGR-RELATED"/>
    <property type="match status" value="1"/>
</dbReference>
<evidence type="ECO:0000259" key="5">
    <source>
        <dbReference type="PROSITE" id="PS51078"/>
    </source>
</evidence>
<dbReference type="InterPro" id="IPR005471">
    <property type="entry name" value="Tscrpt_reg_IclR_N"/>
</dbReference>
<dbReference type="Gene3D" id="1.10.10.10">
    <property type="entry name" value="Winged helix-like DNA-binding domain superfamily/Winged helix DNA-binding domain"/>
    <property type="match status" value="1"/>
</dbReference>
<comment type="caution">
    <text evidence="6">The sequence shown here is derived from an EMBL/GenBank/DDBJ whole genome shotgun (WGS) entry which is preliminary data.</text>
</comment>
<organism evidence="6 7">
    <name type="scientific">Paenibacillus sepulcri</name>
    <dbReference type="NCBI Taxonomy" id="359917"/>
    <lineage>
        <taxon>Bacteria</taxon>
        <taxon>Bacillati</taxon>
        <taxon>Bacillota</taxon>
        <taxon>Bacilli</taxon>
        <taxon>Bacillales</taxon>
        <taxon>Paenibacillaceae</taxon>
        <taxon>Paenibacillus</taxon>
    </lineage>
</organism>
<evidence type="ECO:0000256" key="2">
    <source>
        <dbReference type="ARBA" id="ARBA00023125"/>
    </source>
</evidence>